<proteinExistence type="predicted"/>
<feature type="compositionally biased region" description="Polar residues" evidence="1">
    <location>
        <begin position="31"/>
        <end position="42"/>
    </location>
</feature>
<reference evidence="2" key="1">
    <citation type="journal article" date="2020" name="Stud. Mycol.">
        <title>101 Dothideomycetes genomes: a test case for predicting lifestyles and emergence of pathogens.</title>
        <authorList>
            <person name="Haridas S."/>
            <person name="Albert R."/>
            <person name="Binder M."/>
            <person name="Bloem J."/>
            <person name="Labutti K."/>
            <person name="Salamov A."/>
            <person name="Andreopoulos B."/>
            <person name="Baker S."/>
            <person name="Barry K."/>
            <person name="Bills G."/>
            <person name="Bluhm B."/>
            <person name="Cannon C."/>
            <person name="Castanera R."/>
            <person name="Culley D."/>
            <person name="Daum C."/>
            <person name="Ezra D."/>
            <person name="Gonzalez J."/>
            <person name="Henrissat B."/>
            <person name="Kuo A."/>
            <person name="Liang C."/>
            <person name="Lipzen A."/>
            <person name="Lutzoni F."/>
            <person name="Magnuson J."/>
            <person name="Mondo S."/>
            <person name="Nolan M."/>
            <person name="Ohm R."/>
            <person name="Pangilinan J."/>
            <person name="Park H.-J."/>
            <person name="Ramirez L."/>
            <person name="Alfaro M."/>
            <person name="Sun H."/>
            <person name="Tritt A."/>
            <person name="Yoshinaga Y."/>
            <person name="Zwiers L.-H."/>
            <person name="Turgeon B."/>
            <person name="Goodwin S."/>
            <person name="Spatafora J."/>
            <person name="Crous P."/>
            <person name="Grigoriev I."/>
        </authorList>
    </citation>
    <scope>NUCLEOTIDE SEQUENCE</scope>
    <source>
        <strain evidence="2">CBS 123094</strain>
    </source>
</reference>
<feature type="region of interest" description="Disordered" evidence="1">
    <location>
        <begin position="25"/>
        <end position="54"/>
    </location>
</feature>
<gene>
    <name evidence="2" type="ORF">P154DRAFT_365950</name>
</gene>
<dbReference type="Proteomes" id="UP000799779">
    <property type="component" value="Unassembled WGS sequence"/>
</dbReference>
<evidence type="ECO:0000256" key="1">
    <source>
        <dbReference type="SAM" id="MobiDB-lite"/>
    </source>
</evidence>
<organism evidence="2 3">
    <name type="scientific">Amniculicola lignicola CBS 123094</name>
    <dbReference type="NCBI Taxonomy" id="1392246"/>
    <lineage>
        <taxon>Eukaryota</taxon>
        <taxon>Fungi</taxon>
        <taxon>Dikarya</taxon>
        <taxon>Ascomycota</taxon>
        <taxon>Pezizomycotina</taxon>
        <taxon>Dothideomycetes</taxon>
        <taxon>Pleosporomycetidae</taxon>
        <taxon>Pleosporales</taxon>
        <taxon>Amniculicolaceae</taxon>
        <taxon>Amniculicola</taxon>
    </lineage>
</organism>
<keyword evidence="3" id="KW-1185">Reference proteome</keyword>
<accession>A0A6A5VZ84</accession>
<evidence type="ECO:0000313" key="2">
    <source>
        <dbReference type="EMBL" id="KAF1994740.1"/>
    </source>
</evidence>
<sequence length="54" mass="5997">MSFLFRMKLATSSTLFHPQFAAPRNVPSPLTMRTATSPTLLQPRTKPQPPSLSI</sequence>
<protein>
    <submittedName>
        <fullName evidence="2">Uncharacterized protein</fullName>
    </submittedName>
</protein>
<evidence type="ECO:0000313" key="3">
    <source>
        <dbReference type="Proteomes" id="UP000799779"/>
    </source>
</evidence>
<dbReference type="AlphaFoldDB" id="A0A6A5VZ84"/>
<dbReference type="EMBL" id="ML977652">
    <property type="protein sequence ID" value="KAF1994740.1"/>
    <property type="molecule type" value="Genomic_DNA"/>
</dbReference>
<name>A0A6A5VZ84_9PLEO</name>